<keyword evidence="2" id="KW-1185">Reference proteome</keyword>
<gene>
    <name evidence="1" type="ORF">CASFOL_015573</name>
</gene>
<dbReference type="Proteomes" id="UP001632038">
    <property type="component" value="Unassembled WGS sequence"/>
</dbReference>
<organism evidence="1 2">
    <name type="scientific">Castilleja foliolosa</name>
    <dbReference type="NCBI Taxonomy" id="1961234"/>
    <lineage>
        <taxon>Eukaryota</taxon>
        <taxon>Viridiplantae</taxon>
        <taxon>Streptophyta</taxon>
        <taxon>Embryophyta</taxon>
        <taxon>Tracheophyta</taxon>
        <taxon>Spermatophyta</taxon>
        <taxon>Magnoliopsida</taxon>
        <taxon>eudicotyledons</taxon>
        <taxon>Gunneridae</taxon>
        <taxon>Pentapetalae</taxon>
        <taxon>asterids</taxon>
        <taxon>lamiids</taxon>
        <taxon>Lamiales</taxon>
        <taxon>Orobanchaceae</taxon>
        <taxon>Pedicularideae</taxon>
        <taxon>Castillejinae</taxon>
        <taxon>Castilleja</taxon>
    </lineage>
</organism>
<sequence length="57" mass="6773">MLTPSKRKYIDLTKYGGHDIGIFDYENKTISSCYYPCDLQNFKQIIPQPIWFTPRLN</sequence>
<dbReference type="EMBL" id="JAVIJP010000017">
    <property type="protein sequence ID" value="KAL3640605.1"/>
    <property type="molecule type" value="Genomic_DNA"/>
</dbReference>
<accession>A0ABD3DE17</accession>
<name>A0ABD3DE17_9LAMI</name>
<reference evidence="2" key="1">
    <citation type="journal article" date="2024" name="IScience">
        <title>Strigolactones Initiate the Formation of Haustorium-like Structures in Castilleja.</title>
        <authorList>
            <person name="Buerger M."/>
            <person name="Peterson D."/>
            <person name="Chory J."/>
        </authorList>
    </citation>
    <scope>NUCLEOTIDE SEQUENCE [LARGE SCALE GENOMIC DNA]</scope>
</reference>
<dbReference type="AlphaFoldDB" id="A0ABD3DE17"/>
<proteinExistence type="predicted"/>
<protein>
    <submittedName>
        <fullName evidence="1">Uncharacterized protein</fullName>
    </submittedName>
</protein>
<comment type="caution">
    <text evidence="1">The sequence shown here is derived from an EMBL/GenBank/DDBJ whole genome shotgun (WGS) entry which is preliminary data.</text>
</comment>
<evidence type="ECO:0000313" key="1">
    <source>
        <dbReference type="EMBL" id="KAL3640605.1"/>
    </source>
</evidence>
<evidence type="ECO:0000313" key="2">
    <source>
        <dbReference type="Proteomes" id="UP001632038"/>
    </source>
</evidence>